<name>A0A2X1B246_BREDI</name>
<sequence>MSALSEASNAAAWTVVSAQADDADALALIGAATFLETFAGVLDGAAIVAHCGVAHASGYYAERLKAGAAAWLAQVEHGAPIGYALLDKPQLPEVEVREDDLELKRIYALSRFQGGGLGRALMATAQDEARRRGAQRLLLGVYAQNQRALAFYARAGFVGLGQRRFSVGGREYEDMILAFDLA</sequence>
<gene>
    <name evidence="4" type="primary">paiA</name>
    <name evidence="4" type="ORF">NCTC11165_03242</name>
</gene>
<dbReference type="GO" id="GO:0008233">
    <property type="term" value="F:peptidase activity"/>
    <property type="evidence" value="ECO:0007669"/>
    <property type="project" value="UniProtKB-KW"/>
</dbReference>
<evidence type="ECO:0000259" key="3">
    <source>
        <dbReference type="PROSITE" id="PS51186"/>
    </source>
</evidence>
<dbReference type="CDD" id="cd04301">
    <property type="entry name" value="NAT_SF"/>
    <property type="match status" value="1"/>
</dbReference>
<keyword evidence="1 4" id="KW-0808">Transferase</keyword>
<evidence type="ECO:0000313" key="4">
    <source>
        <dbReference type="EMBL" id="SPU46892.1"/>
    </source>
</evidence>
<accession>A0A2X1B246</accession>
<dbReference type="InterPro" id="IPR016181">
    <property type="entry name" value="Acyl_CoA_acyltransferase"/>
</dbReference>
<feature type="domain" description="N-acetyltransferase" evidence="3">
    <location>
        <begin position="13"/>
        <end position="182"/>
    </location>
</feature>
<reference evidence="4 5" key="1">
    <citation type="submission" date="2018-06" db="EMBL/GenBank/DDBJ databases">
        <authorList>
            <consortium name="Pathogen Informatics"/>
            <person name="Doyle S."/>
        </authorList>
    </citation>
    <scope>NUCLEOTIDE SEQUENCE [LARGE SCALE GENOMIC DNA]</scope>
    <source>
        <strain evidence="4 5">NCTC11165</strain>
    </source>
</reference>
<dbReference type="SUPFAM" id="SSF55729">
    <property type="entry name" value="Acyl-CoA N-acyltransferases (Nat)"/>
    <property type="match status" value="1"/>
</dbReference>
<proteinExistence type="predicted"/>
<dbReference type="Gene3D" id="3.40.630.30">
    <property type="match status" value="1"/>
</dbReference>
<dbReference type="InterPro" id="IPR050832">
    <property type="entry name" value="Bact_Acetyltransf"/>
</dbReference>
<evidence type="ECO:0000313" key="5">
    <source>
        <dbReference type="Proteomes" id="UP000250358"/>
    </source>
</evidence>
<dbReference type="PROSITE" id="PS51186">
    <property type="entry name" value="GNAT"/>
    <property type="match status" value="1"/>
</dbReference>
<keyword evidence="2 4" id="KW-0012">Acyltransferase</keyword>
<dbReference type="GO" id="GO:0006508">
    <property type="term" value="P:proteolysis"/>
    <property type="evidence" value="ECO:0007669"/>
    <property type="project" value="UniProtKB-KW"/>
</dbReference>
<evidence type="ECO:0000256" key="2">
    <source>
        <dbReference type="ARBA" id="ARBA00023315"/>
    </source>
</evidence>
<evidence type="ECO:0000256" key="1">
    <source>
        <dbReference type="ARBA" id="ARBA00022679"/>
    </source>
</evidence>
<organism evidence="4 5">
    <name type="scientific">Brevundimonas diminuta</name>
    <name type="common">Pseudomonas diminuta</name>
    <dbReference type="NCBI Taxonomy" id="293"/>
    <lineage>
        <taxon>Bacteria</taxon>
        <taxon>Pseudomonadati</taxon>
        <taxon>Pseudomonadota</taxon>
        <taxon>Alphaproteobacteria</taxon>
        <taxon>Caulobacterales</taxon>
        <taxon>Caulobacteraceae</taxon>
        <taxon>Brevundimonas</taxon>
    </lineage>
</organism>
<protein>
    <submittedName>
        <fullName evidence="4">Protease synthase and sporulation negative regulatory protein PAI 1</fullName>
        <ecNumber evidence="4">2.3.1.-</ecNumber>
    </submittedName>
</protein>
<dbReference type="RefSeq" id="WP_252865856.1">
    <property type="nucleotide sequence ID" value="NZ_UAQM01000050.1"/>
</dbReference>
<dbReference type="AlphaFoldDB" id="A0A2X1B246"/>
<keyword evidence="4" id="KW-0378">Hydrolase</keyword>
<keyword evidence="4" id="KW-0645">Protease</keyword>
<dbReference type="Proteomes" id="UP000250358">
    <property type="component" value="Unassembled WGS sequence"/>
</dbReference>
<dbReference type="PANTHER" id="PTHR43877:SF1">
    <property type="entry name" value="ACETYLTRANSFERASE"/>
    <property type="match status" value="1"/>
</dbReference>
<dbReference type="Pfam" id="PF00583">
    <property type="entry name" value="Acetyltransf_1"/>
    <property type="match status" value="1"/>
</dbReference>
<dbReference type="GO" id="GO:0016747">
    <property type="term" value="F:acyltransferase activity, transferring groups other than amino-acyl groups"/>
    <property type="evidence" value="ECO:0007669"/>
    <property type="project" value="InterPro"/>
</dbReference>
<dbReference type="InterPro" id="IPR000182">
    <property type="entry name" value="GNAT_dom"/>
</dbReference>
<dbReference type="EMBL" id="UAQM01000050">
    <property type="protein sequence ID" value="SPU46892.1"/>
    <property type="molecule type" value="Genomic_DNA"/>
</dbReference>
<dbReference type="EC" id="2.3.1.-" evidence="4"/>
<dbReference type="PANTHER" id="PTHR43877">
    <property type="entry name" value="AMINOALKYLPHOSPHONATE N-ACETYLTRANSFERASE-RELATED-RELATED"/>
    <property type="match status" value="1"/>
</dbReference>